<gene>
    <name evidence="1" type="ORF">NDN08_005581</name>
</gene>
<protein>
    <submittedName>
        <fullName evidence="1">Uncharacterized protein</fullName>
    </submittedName>
</protein>
<reference evidence="1 2" key="1">
    <citation type="journal article" date="2023" name="Nat. Commun.">
        <title>Origin of minicircular mitochondrial genomes in red algae.</title>
        <authorList>
            <person name="Lee Y."/>
            <person name="Cho C.H."/>
            <person name="Lee Y.M."/>
            <person name="Park S.I."/>
            <person name="Yang J.H."/>
            <person name="West J.A."/>
            <person name="Bhattacharya D."/>
            <person name="Yoon H.S."/>
        </authorList>
    </citation>
    <scope>NUCLEOTIDE SEQUENCE [LARGE SCALE GENOMIC DNA]</scope>
    <source>
        <strain evidence="1 2">CCMP1338</strain>
        <tissue evidence="1">Whole cell</tissue>
    </source>
</reference>
<evidence type="ECO:0000313" key="2">
    <source>
        <dbReference type="Proteomes" id="UP001157974"/>
    </source>
</evidence>
<accession>A0AAV8V4Y0</accession>
<dbReference type="InterPro" id="IPR011044">
    <property type="entry name" value="Quino_amine_DH_bsu"/>
</dbReference>
<evidence type="ECO:0000313" key="1">
    <source>
        <dbReference type="EMBL" id="KAJ8908877.1"/>
    </source>
</evidence>
<sequence length="363" mass="39746">MAKAALFGCVLVGALYVSIALGTNVVAITGVAQHQIQLNDSETLEEVQTILVERLQFRGIKLLQLVSLGEYVYVTAVWNLQSIILQYEILPTTNTLEFVKYETFASLCIQPLALTASYDYSDQLALALACSETALVVDPETLEITGIFILPEISGISVETVVDVALSANYIYVTFTTKPQSDDDKSEGLLVQFSRTTLAVVNWSIVRGQSSHLQIAGSSELFLTSSGNGASYLSQLNPKTLEEIDRVNPQGFEFLQMTMTPDLKSLFMYIQKSGLNAGRVRNFDQTVYPAEKSCADVRIEMSPASQPIVTDHYLFIRSSTSMTRFTFDDLGCPRQGTQTSYALDLPADSSGVAIACRECLSIS</sequence>
<keyword evidence="2" id="KW-1185">Reference proteome</keyword>
<proteinExistence type="predicted"/>
<dbReference type="SUPFAM" id="SSF50969">
    <property type="entry name" value="YVTN repeat-like/Quinoprotein amine dehydrogenase"/>
    <property type="match status" value="1"/>
</dbReference>
<dbReference type="AlphaFoldDB" id="A0AAV8V4Y0"/>
<dbReference type="EMBL" id="JAMWBK010000001">
    <property type="protein sequence ID" value="KAJ8908877.1"/>
    <property type="molecule type" value="Genomic_DNA"/>
</dbReference>
<organism evidence="1 2">
    <name type="scientific">Rhodosorus marinus</name>
    <dbReference type="NCBI Taxonomy" id="101924"/>
    <lineage>
        <taxon>Eukaryota</taxon>
        <taxon>Rhodophyta</taxon>
        <taxon>Stylonematophyceae</taxon>
        <taxon>Stylonematales</taxon>
        <taxon>Stylonemataceae</taxon>
        <taxon>Rhodosorus</taxon>
    </lineage>
</organism>
<comment type="caution">
    <text evidence="1">The sequence shown here is derived from an EMBL/GenBank/DDBJ whole genome shotgun (WGS) entry which is preliminary data.</text>
</comment>
<dbReference type="Proteomes" id="UP001157974">
    <property type="component" value="Unassembled WGS sequence"/>
</dbReference>
<name>A0AAV8V4Y0_9RHOD</name>